<sequence>MNPETKPRTFPLNLFPANTHPSSDPKLLHLASHNVNVVVPEDVNAAQELLHFVSVHRAVCKSEELTLRQKLHSTVLFLHVLQAQIDAVMQKSALADRDVGCVSAILMMNGPPGIHLGGTECQFCYETYAGSN</sequence>
<protein>
    <submittedName>
        <fullName evidence="1">Uncharacterized protein</fullName>
    </submittedName>
</protein>
<organism evidence="1 2">
    <name type="scientific">Favolaschia claudopus</name>
    <dbReference type="NCBI Taxonomy" id="2862362"/>
    <lineage>
        <taxon>Eukaryota</taxon>
        <taxon>Fungi</taxon>
        <taxon>Dikarya</taxon>
        <taxon>Basidiomycota</taxon>
        <taxon>Agaricomycotina</taxon>
        <taxon>Agaricomycetes</taxon>
        <taxon>Agaricomycetidae</taxon>
        <taxon>Agaricales</taxon>
        <taxon>Marasmiineae</taxon>
        <taxon>Mycenaceae</taxon>
        <taxon>Favolaschia</taxon>
    </lineage>
</organism>
<gene>
    <name evidence="1" type="ORF">R3P38DRAFT_3178813</name>
</gene>
<dbReference type="EMBL" id="JAWWNJ010000013">
    <property type="protein sequence ID" value="KAK7042240.1"/>
    <property type="molecule type" value="Genomic_DNA"/>
</dbReference>
<dbReference type="AlphaFoldDB" id="A0AAW0CTP5"/>
<proteinExistence type="predicted"/>
<evidence type="ECO:0000313" key="2">
    <source>
        <dbReference type="Proteomes" id="UP001362999"/>
    </source>
</evidence>
<reference evidence="1 2" key="1">
    <citation type="journal article" date="2024" name="J Genomics">
        <title>Draft genome sequencing and assembly of Favolaschia claudopus CIRM-BRFM 2984 isolated from oak limbs.</title>
        <authorList>
            <person name="Navarro D."/>
            <person name="Drula E."/>
            <person name="Chaduli D."/>
            <person name="Cazenave R."/>
            <person name="Ahrendt S."/>
            <person name="Wang J."/>
            <person name="Lipzen A."/>
            <person name="Daum C."/>
            <person name="Barry K."/>
            <person name="Grigoriev I.V."/>
            <person name="Favel A."/>
            <person name="Rosso M.N."/>
            <person name="Martin F."/>
        </authorList>
    </citation>
    <scope>NUCLEOTIDE SEQUENCE [LARGE SCALE GENOMIC DNA]</scope>
    <source>
        <strain evidence="1 2">CIRM-BRFM 2984</strain>
    </source>
</reference>
<evidence type="ECO:0000313" key="1">
    <source>
        <dbReference type="EMBL" id="KAK7042240.1"/>
    </source>
</evidence>
<name>A0AAW0CTP5_9AGAR</name>
<accession>A0AAW0CTP5</accession>
<dbReference type="Proteomes" id="UP001362999">
    <property type="component" value="Unassembled WGS sequence"/>
</dbReference>
<comment type="caution">
    <text evidence="1">The sequence shown here is derived from an EMBL/GenBank/DDBJ whole genome shotgun (WGS) entry which is preliminary data.</text>
</comment>
<keyword evidence="2" id="KW-1185">Reference proteome</keyword>